<sequence length="189" mass="21228">MKSIYLMLSLCFAVLIVAAQNVKPYLAIVRSSNSVNRGVLYKLASTGIIISVGNEFLSIPYTELKSIKIRVPKKDYEITQFVTYDPWSDNNFELNANGIKVRKWGAKDPTLGEEIGVHVISTLVNTTANVLAIPIHAINPKIANFKINGKLTRFNQFFNELNYFSIYYQSTPNNNDLGKFKAISADFKP</sequence>
<evidence type="ECO:0000313" key="1">
    <source>
        <dbReference type="EMBL" id="TDG36560.1"/>
    </source>
</evidence>
<dbReference type="OrthoDB" id="754420at2"/>
<name>A0A4R5MLH5_9SPHI</name>
<proteinExistence type="predicted"/>
<organism evidence="1 2">
    <name type="scientific">Pedobacter changchengzhani</name>
    <dbReference type="NCBI Taxonomy" id="2529274"/>
    <lineage>
        <taxon>Bacteria</taxon>
        <taxon>Pseudomonadati</taxon>
        <taxon>Bacteroidota</taxon>
        <taxon>Sphingobacteriia</taxon>
        <taxon>Sphingobacteriales</taxon>
        <taxon>Sphingobacteriaceae</taxon>
        <taxon>Pedobacter</taxon>
    </lineage>
</organism>
<evidence type="ECO:0000313" key="2">
    <source>
        <dbReference type="Proteomes" id="UP000295668"/>
    </source>
</evidence>
<comment type="caution">
    <text evidence="1">The sequence shown here is derived from an EMBL/GenBank/DDBJ whole genome shotgun (WGS) entry which is preliminary data.</text>
</comment>
<reference evidence="1 2" key="1">
    <citation type="submission" date="2019-02" db="EMBL/GenBank/DDBJ databases">
        <title>Pedobacter sp. nov., a novel speices isolated from soil of pinguins habitat in Antarcitica.</title>
        <authorList>
            <person name="He R.-H."/>
        </authorList>
    </citation>
    <scope>NUCLEOTIDE SEQUENCE [LARGE SCALE GENOMIC DNA]</scope>
    <source>
        <strain evidence="1 2">E01020</strain>
    </source>
</reference>
<gene>
    <name evidence="1" type="ORF">EZJ43_08580</name>
</gene>
<dbReference type="RefSeq" id="WP_133262289.1">
    <property type="nucleotide sequence ID" value="NZ_SJCY01000004.1"/>
</dbReference>
<dbReference type="EMBL" id="SJCY01000004">
    <property type="protein sequence ID" value="TDG36560.1"/>
    <property type="molecule type" value="Genomic_DNA"/>
</dbReference>
<dbReference type="AlphaFoldDB" id="A0A4R5MLH5"/>
<protein>
    <submittedName>
        <fullName evidence="1">Uncharacterized protein</fullName>
    </submittedName>
</protein>
<keyword evidence="2" id="KW-1185">Reference proteome</keyword>
<dbReference type="Proteomes" id="UP000295668">
    <property type="component" value="Unassembled WGS sequence"/>
</dbReference>
<accession>A0A4R5MLH5</accession>